<evidence type="ECO:0000313" key="3">
    <source>
        <dbReference type="Proteomes" id="UP000295345"/>
    </source>
</evidence>
<dbReference type="PROSITE" id="PS51782">
    <property type="entry name" value="LYSM"/>
    <property type="match status" value="1"/>
</dbReference>
<dbReference type="Gene3D" id="3.10.350.10">
    <property type="entry name" value="LysM domain"/>
    <property type="match status" value="1"/>
</dbReference>
<evidence type="ECO:0000313" key="2">
    <source>
        <dbReference type="EMBL" id="TDC61742.1"/>
    </source>
</evidence>
<dbReference type="InterPro" id="IPR018392">
    <property type="entry name" value="LysM"/>
</dbReference>
<name>A0A4R4SI82_9ACTN</name>
<feature type="non-terminal residue" evidence="2">
    <location>
        <position position="1"/>
    </location>
</feature>
<gene>
    <name evidence="2" type="ORF">E1283_35190</name>
</gene>
<accession>A0A4R4SI82</accession>
<dbReference type="OrthoDB" id="3210682at2"/>
<comment type="caution">
    <text evidence="2">The sequence shown here is derived from an EMBL/GenBank/DDBJ whole genome shotgun (WGS) entry which is preliminary data.</text>
</comment>
<proteinExistence type="predicted"/>
<keyword evidence="3" id="KW-1185">Reference proteome</keyword>
<dbReference type="Proteomes" id="UP000295345">
    <property type="component" value="Unassembled WGS sequence"/>
</dbReference>
<dbReference type="EMBL" id="SMKI01000723">
    <property type="protein sequence ID" value="TDC61742.1"/>
    <property type="molecule type" value="Genomic_DNA"/>
</dbReference>
<dbReference type="SMART" id="SM00257">
    <property type="entry name" value="LysM"/>
    <property type="match status" value="1"/>
</dbReference>
<dbReference type="RefSeq" id="WP_132822232.1">
    <property type="nucleotide sequence ID" value="NZ_SMKI01000723.1"/>
</dbReference>
<evidence type="ECO:0000259" key="1">
    <source>
        <dbReference type="PROSITE" id="PS51782"/>
    </source>
</evidence>
<dbReference type="SUPFAM" id="SSF54106">
    <property type="entry name" value="LysM domain"/>
    <property type="match status" value="1"/>
</dbReference>
<dbReference type="CDD" id="cd00118">
    <property type="entry name" value="LysM"/>
    <property type="match status" value="1"/>
</dbReference>
<dbReference type="InterPro" id="IPR036779">
    <property type="entry name" value="LysM_dom_sf"/>
</dbReference>
<dbReference type="Pfam" id="PF01476">
    <property type="entry name" value="LysM"/>
    <property type="match status" value="1"/>
</dbReference>
<reference evidence="2 3" key="1">
    <citation type="submission" date="2019-03" db="EMBL/GenBank/DDBJ databases">
        <title>Draft genome sequences of novel Actinobacteria.</title>
        <authorList>
            <person name="Sahin N."/>
            <person name="Ay H."/>
            <person name="Saygin H."/>
        </authorList>
    </citation>
    <scope>NUCLEOTIDE SEQUENCE [LARGE SCALE GENOMIC DNA]</scope>
    <source>
        <strain evidence="2 3">DSM 41900</strain>
    </source>
</reference>
<sequence>APEAPAVEEAAPLAAEVEVQGDGSSYTVEPGDTLSAIAEAHDTTWRQIYADNESVVGDDPDLIHPGQKLTL</sequence>
<protein>
    <submittedName>
        <fullName evidence="2">LysM domain-containing protein</fullName>
    </submittedName>
</protein>
<dbReference type="PANTHER" id="PTHR34700:SF4">
    <property type="entry name" value="PHAGE-LIKE ELEMENT PBSX PROTEIN XKDP"/>
    <property type="match status" value="1"/>
</dbReference>
<dbReference type="InterPro" id="IPR052196">
    <property type="entry name" value="Bact_Kbp"/>
</dbReference>
<organism evidence="2 3">
    <name type="scientific">Streptomyces hainanensis</name>
    <dbReference type="NCBI Taxonomy" id="402648"/>
    <lineage>
        <taxon>Bacteria</taxon>
        <taxon>Bacillati</taxon>
        <taxon>Actinomycetota</taxon>
        <taxon>Actinomycetes</taxon>
        <taxon>Kitasatosporales</taxon>
        <taxon>Streptomycetaceae</taxon>
        <taxon>Streptomyces</taxon>
    </lineage>
</organism>
<dbReference type="AlphaFoldDB" id="A0A4R4SI82"/>
<feature type="domain" description="LysM" evidence="1">
    <location>
        <begin position="24"/>
        <end position="71"/>
    </location>
</feature>
<dbReference type="PANTHER" id="PTHR34700">
    <property type="entry name" value="POTASSIUM BINDING PROTEIN KBP"/>
    <property type="match status" value="1"/>
</dbReference>